<protein>
    <submittedName>
        <fullName evidence="1">Uncharacterized protein</fullName>
    </submittedName>
</protein>
<reference evidence="1 2" key="2">
    <citation type="journal article" date="2017" name="Front. Plant Sci.">
        <title>Gene Classification and Mining of Molecular Markers Useful in Red Clover (Trifolium pratense) Breeding.</title>
        <authorList>
            <person name="Istvanek J."/>
            <person name="Dluhosova J."/>
            <person name="Dluhos P."/>
            <person name="Patkova L."/>
            <person name="Nedelnik J."/>
            <person name="Repkova J."/>
        </authorList>
    </citation>
    <scope>NUCLEOTIDE SEQUENCE [LARGE SCALE GENOMIC DNA]</scope>
    <source>
        <strain evidence="2">cv. Tatra</strain>
        <tissue evidence="1">Young leaves</tissue>
    </source>
</reference>
<dbReference type="EMBL" id="ASHM01036202">
    <property type="protein sequence ID" value="PNX79560.1"/>
    <property type="molecule type" value="Genomic_DNA"/>
</dbReference>
<feature type="non-terminal residue" evidence="1">
    <location>
        <position position="83"/>
    </location>
</feature>
<proteinExistence type="predicted"/>
<dbReference type="Proteomes" id="UP000236291">
    <property type="component" value="Unassembled WGS sequence"/>
</dbReference>
<evidence type="ECO:0000313" key="2">
    <source>
        <dbReference type="Proteomes" id="UP000236291"/>
    </source>
</evidence>
<dbReference type="AlphaFoldDB" id="A0A2K3LLZ8"/>
<sequence>MNVVSRFGSFGKEECISEDQFVSSLRDRGLIDAAGCYVSCRAPSLLLSLQNDFVVSKRGGRRKVLYDFVSNFVKNSSITSFST</sequence>
<reference evidence="1 2" key="1">
    <citation type="journal article" date="2014" name="Am. J. Bot.">
        <title>Genome assembly and annotation for red clover (Trifolium pratense; Fabaceae).</title>
        <authorList>
            <person name="Istvanek J."/>
            <person name="Jaros M."/>
            <person name="Krenek A."/>
            <person name="Repkova J."/>
        </authorList>
    </citation>
    <scope>NUCLEOTIDE SEQUENCE [LARGE SCALE GENOMIC DNA]</scope>
    <source>
        <strain evidence="2">cv. Tatra</strain>
        <tissue evidence="1">Young leaves</tissue>
    </source>
</reference>
<accession>A0A2K3LLZ8</accession>
<organism evidence="1 2">
    <name type="scientific">Trifolium pratense</name>
    <name type="common">Red clover</name>
    <dbReference type="NCBI Taxonomy" id="57577"/>
    <lineage>
        <taxon>Eukaryota</taxon>
        <taxon>Viridiplantae</taxon>
        <taxon>Streptophyta</taxon>
        <taxon>Embryophyta</taxon>
        <taxon>Tracheophyta</taxon>
        <taxon>Spermatophyta</taxon>
        <taxon>Magnoliopsida</taxon>
        <taxon>eudicotyledons</taxon>
        <taxon>Gunneridae</taxon>
        <taxon>Pentapetalae</taxon>
        <taxon>rosids</taxon>
        <taxon>fabids</taxon>
        <taxon>Fabales</taxon>
        <taxon>Fabaceae</taxon>
        <taxon>Papilionoideae</taxon>
        <taxon>50 kb inversion clade</taxon>
        <taxon>NPAAA clade</taxon>
        <taxon>Hologalegina</taxon>
        <taxon>IRL clade</taxon>
        <taxon>Trifolieae</taxon>
        <taxon>Trifolium</taxon>
    </lineage>
</organism>
<name>A0A2K3LLZ8_TRIPR</name>
<gene>
    <name evidence="1" type="ORF">L195_g035546</name>
</gene>
<comment type="caution">
    <text evidence="1">The sequence shown here is derived from an EMBL/GenBank/DDBJ whole genome shotgun (WGS) entry which is preliminary data.</text>
</comment>
<evidence type="ECO:0000313" key="1">
    <source>
        <dbReference type="EMBL" id="PNX79560.1"/>
    </source>
</evidence>